<dbReference type="FunFam" id="3.30.300.30:FF:000008">
    <property type="entry name" value="2,3-dihydroxybenzoate-AMP ligase"/>
    <property type="match status" value="1"/>
</dbReference>
<evidence type="ECO:0000259" key="4">
    <source>
        <dbReference type="Pfam" id="PF13193"/>
    </source>
</evidence>
<dbReference type="InterPro" id="IPR025110">
    <property type="entry name" value="AMP-bd_C"/>
</dbReference>
<dbReference type="PROSITE" id="PS00455">
    <property type="entry name" value="AMP_BINDING"/>
    <property type="match status" value="1"/>
</dbReference>
<evidence type="ECO:0008006" key="7">
    <source>
        <dbReference type="Google" id="ProtNLM"/>
    </source>
</evidence>
<keyword evidence="2" id="KW-0436">Ligase</keyword>
<organism evidence="5 6">
    <name type="scientific">Trebonia kvetii</name>
    <dbReference type="NCBI Taxonomy" id="2480626"/>
    <lineage>
        <taxon>Bacteria</taxon>
        <taxon>Bacillati</taxon>
        <taxon>Actinomycetota</taxon>
        <taxon>Actinomycetes</taxon>
        <taxon>Streptosporangiales</taxon>
        <taxon>Treboniaceae</taxon>
        <taxon>Trebonia</taxon>
    </lineage>
</organism>
<dbReference type="SUPFAM" id="SSF56801">
    <property type="entry name" value="Acetyl-CoA synthetase-like"/>
    <property type="match status" value="1"/>
</dbReference>
<dbReference type="Proteomes" id="UP000460272">
    <property type="component" value="Unassembled WGS sequence"/>
</dbReference>
<dbReference type="PANTHER" id="PTHR43201:SF5">
    <property type="entry name" value="MEDIUM-CHAIN ACYL-COA LIGASE ACSF2, MITOCHONDRIAL"/>
    <property type="match status" value="1"/>
</dbReference>
<keyword evidence="6" id="KW-1185">Reference proteome</keyword>
<evidence type="ECO:0000256" key="1">
    <source>
        <dbReference type="ARBA" id="ARBA00006432"/>
    </source>
</evidence>
<dbReference type="OrthoDB" id="9803968at2"/>
<dbReference type="GO" id="GO:0031956">
    <property type="term" value="F:medium-chain fatty acid-CoA ligase activity"/>
    <property type="evidence" value="ECO:0007669"/>
    <property type="project" value="TreeGrafter"/>
</dbReference>
<evidence type="ECO:0000256" key="2">
    <source>
        <dbReference type="ARBA" id="ARBA00022598"/>
    </source>
</evidence>
<proteinExistence type="inferred from homology"/>
<accession>A0A6P2BN98</accession>
<comment type="similarity">
    <text evidence="1">Belongs to the ATP-dependent AMP-binding enzyme family.</text>
</comment>
<protein>
    <recommendedName>
        <fullName evidence="7">Fatty acid--CoA ligase family protein</fullName>
    </recommendedName>
</protein>
<dbReference type="PANTHER" id="PTHR43201">
    <property type="entry name" value="ACYL-COA SYNTHETASE"/>
    <property type="match status" value="1"/>
</dbReference>
<evidence type="ECO:0000313" key="5">
    <source>
        <dbReference type="EMBL" id="TVZ00539.1"/>
    </source>
</evidence>
<dbReference type="EMBL" id="RPFW01000009">
    <property type="protein sequence ID" value="TVZ00539.1"/>
    <property type="molecule type" value="Genomic_DNA"/>
</dbReference>
<dbReference type="InterPro" id="IPR042099">
    <property type="entry name" value="ANL_N_sf"/>
</dbReference>
<dbReference type="AlphaFoldDB" id="A0A6P2BN98"/>
<evidence type="ECO:0000259" key="3">
    <source>
        <dbReference type="Pfam" id="PF00501"/>
    </source>
</evidence>
<evidence type="ECO:0000313" key="6">
    <source>
        <dbReference type="Proteomes" id="UP000460272"/>
    </source>
</evidence>
<dbReference type="InterPro" id="IPR020845">
    <property type="entry name" value="AMP-binding_CS"/>
</dbReference>
<dbReference type="Gene3D" id="3.30.300.30">
    <property type="match status" value="1"/>
</dbReference>
<feature type="domain" description="AMP-dependent synthetase/ligase" evidence="3">
    <location>
        <begin position="1"/>
        <end position="207"/>
    </location>
</feature>
<name>A0A6P2BN98_9ACTN</name>
<comment type="caution">
    <text evidence="5">The sequence shown here is derived from an EMBL/GenBank/DDBJ whole genome shotgun (WGS) entry which is preliminary data.</text>
</comment>
<dbReference type="InterPro" id="IPR000873">
    <property type="entry name" value="AMP-dep_synth/lig_dom"/>
</dbReference>
<gene>
    <name evidence="5" type="ORF">EAS64_38055</name>
</gene>
<dbReference type="GO" id="GO:0006631">
    <property type="term" value="P:fatty acid metabolic process"/>
    <property type="evidence" value="ECO:0007669"/>
    <property type="project" value="TreeGrafter"/>
</dbReference>
<dbReference type="Pfam" id="PF00501">
    <property type="entry name" value="AMP-binding"/>
    <property type="match status" value="1"/>
</dbReference>
<reference evidence="5 6" key="1">
    <citation type="submission" date="2018-11" db="EMBL/GenBank/DDBJ databases">
        <title>Trebonia kvetii gen.nov., sp.nov., a novel acidophilic actinobacterium, and proposal of the new actinobacterial family Treboniaceae fam. nov.</title>
        <authorList>
            <person name="Rapoport D."/>
            <person name="Sagova-Mareckova M."/>
            <person name="Sedlacek I."/>
            <person name="Provaznik J."/>
            <person name="Kralova S."/>
            <person name="Pavlinic D."/>
            <person name="Benes V."/>
            <person name="Kopecky J."/>
        </authorList>
    </citation>
    <scope>NUCLEOTIDE SEQUENCE [LARGE SCALE GENOMIC DNA]</scope>
    <source>
        <strain evidence="5 6">15Tr583</strain>
    </source>
</reference>
<sequence>MFFTSGTTGRPKGVMTTHGQNIRVYTAWADGVGLRPEDRYLIINPMFHTFGYKAGLLACLIRGTTIISQPVFDAAEAIRLIGHERVTVLPGPPTLYASLLDHPARAGKDLSSLRLAVTGAAVVPVPLVERMRAELFREVVIAYGLTESCGTVTVGDPHADPQTACRTVGRAIEGTEVIIGSADGAPLPPGSSGEVLVRGYNVMRGYFEDPAATAAALDPAGCLHTGDVGTLDADGNLRITDRLKDMFVVGGFNAYPAEIEQVIARHEQVSEAAVVGVPDARLGEVGCAFVVPRPGATPVEVEIIAFCRERLANFKVPRSVRIVAALPRNASGKVLKTELRDAARDES</sequence>
<dbReference type="InterPro" id="IPR045851">
    <property type="entry name" value="AMP-bd_C_sf"/>
</dbReference>
<dbReference type="Pfam" id="PF13193">
    <property type="entry name" value="AMP-binding_C"/>
    <property type="match status" value="1"/>
</dbReference>
<dbReference type="Gene3D" id="3.40.50.12780">
    <property type="entry name" value="N-terminal domain of ligase-like"/>
    <property type="match status" value="1"/>
</dbReference>
<feature type="domain" description="AMP-binding enzyme C-terminal" evidence="4">
    <location>
        <begin position="258"/>
        <end position="333"/>
    </location>
</feature>